<dbReference type="EMBL" id="JADZSC010000002">
    <property type="protein sequence ID" value="MBH0230966.1"/>
    <property type="molecule type" value="Genomic_DNA"/>
</dbReference>
<dbReference type="SMART" id="SM00327">
    <property type="entry name" value="VWA"/>
    <property type="match status" value="1"/>
</dbReference>
<sequence>MVKRKTISIFTALVLIISLFSPVTTLGNSSNGHKNPNEKLVEHGDQPKVPGHHEGLWPLELNGKLTIEFDKQKIGYKLIWEKPKHVTSYDIFRKNGSGKFEKIKEITDPKKTTFFDDSISLGESYSYTLAYHHKNRNSPDSNVVVLDFVTDTDGDGMPDSREDLLGTDKKNADTDGDQLNDFYEVSASETDPLKKDTDSNGIPDPHEDLDNDGLTTFEEVRYKTNPKSADTDNDGINDKEELSLGTDPLNTDSDADKLFDGEEKPFGFDPLKQDTDGDGIIDGNEKVSKTIKPATITVDEKVIPSVTIKASAAELSTVTVTNIAGDDEFLASDIPGYISAPYKFEAGFEFDKANMAFNYKDDVITDKFEPAIFYYDEEKQLLYPVENQSHDPSTNTVKAEVKHFSQYILLNKIEWQKAWDEMISPETDENGNLKNLDIVFAIDSSGSMSWNDPNELRKTTSKNFVDKLREEDRGAVVDFDSYGRVVVGLTTDHDEVKVGIDTIDSSGGTNLYNGMLKALRELENKMVSGNKRLIIFLTDGDGTWRNSILEELKLFDVTVYTIGLGYGVNEGLLQTIASETGGKYFFAEKDIDLQNAIDGVAKDTLNPDQDDDGLPDKLEIGGIPIGNGKKMYSDPTKKDTDGDGLQDNEEVSPASFPLENEFVGRYFKEGAGYYIYHSDPKKLDTDEDGYNDNEEKEFNRRFYNVSPRTSAAFAAASYAEIDDDEFLGQNLRTMSLSSWSRNKLEDKFQDGWAHYNEYDDWKLVGYWDGLGMDAAAFKRGGKIIVAYRGTTSGLDWVQNIDIFSFNTHLQVKPARSFLLELLQEYPNAEYYITGHSLGGFLTQATTYSLVNKSLSDDVGVTNERIDNLLATRVNHNKSFTFNSAYFFEGQSFKIAAVPKDVVLGNEYDDLIINYIVDNDELYNAPIPTVSNDEREYLGSTHFVGLSYGDLMAHDIRNFLNPEKVSEMNSFEFSLHFGNR</sequence>
<dbReference type="InterPro" id="IPR053180">
    <property type="entry name" value="Ca-binding_acidic-repeat"/>
</dbReference>
<dbReference type="Gene3D" id="3.40.50.410">
    <property type="entry name" value="von Willebrand factor, type A domain"/>
    <property type="match status" value="1"/>
</dbReference>
<dbReference type="Pfam" id="PF01764">
    <property type="entry name" value="Lipase_3"/>
    <property type="match status" value="1"/>
</dbReference>
<keyword evidence="4" id="KW-0106">Calcium</keyword>
<feature type="chain" id="PRO_5038482037" evidence="6">
    <location>
        <begin position="26"/>
        <end position="979"/>
    </location>
</feature>
<dbReference type="Gene3D" id="2.60.40.10">
    <property type="entry name" value="Immunoglobulins"/>
    <property type="match status" value="1"/>
</dbReference>
<evidence type="ECO:0000256" key="3">
    <source>
        <dbReference type="ARBA" id="ARBA00022729"/>
    </source>
</evidence>
<dbReference type="InterPro" id="IPR059100">
    <property type="entry name" value="TSP3_bac"/>
</dbReference>
<dbReference type="PANTHER" id="PTHR37467:SF1">
    <property type="entry name" value="EXPORTED CALCIUM-BINDING GLYCOPROTEIN"/>
    <property type="match status" value="1"/>
</dbReference>
<dbReference type="CDD" id="cd00198">
    <property type="entry name" value="vWFA"/>
    <property type="match status" value="1"/>
</dbReference>
<reference evidence="8 9" key="1">
    <citation type="journal article" date="2005" name="Int. J. Syst. Evol. Microbiol.">
        <title>Halobacillus yeomjeoni sp. nov., isolated from a marine solar saltern in Korea.</title>
        <authorList>
            <person name="Yoon J.H."/>
            <person name="Kang S.J."/>
            <person name="Lee C.H."/>
            <person name="Oh H.W."/>
            <person name="Oh T.K."/>
        </authorList>
    </citation>
    <scope>NUCLEOTIDE SEQUENCE [LARGE SCALE GENOMIC DNA]</scope>
    <source>
        <strain evidence="8 9">KCTC 3957</strain>
    </source>
</reference>
<feature type="region of interest" description="Disordered" evidence="5">
    <location>
        <begin position="151"/>
        <end position="251"/>
    </location>
</feature>
<evidence type="ECO:0000313" key="9">
    <source>
        <dbReference type="Proteomes" id="UP000614490"/>
    </source>
</evidence>
<feature type="signal peptide" evidence="6">
    <location>
        <begin position="1"/>
        <end position="25"/>
    </location>
</feature>
<feature type="domain" description="VWFA" evidence="7">
    <location>
        <begin position="437"/>
        <end position="605"/>
    </location>
</feature>
<comment type="subcellular location">
    <subcellularLocation>
        <location evidence="1">Secreted</location>
    </subcellularLocation>
</comment>
<dbReference type="SUPFAM" id="SSF53300">
    <property type="entry name" value="vWA-like"/>
    <property type="match status" value="1"/>
</dbReference>
<accession>A0A931HXC0</accession>
<dbReference type="Gene3D" id="3.40.50.1820">
    <property type="entry name" value="alpha/beta hydrolase"/>
    <property type="match status" value="1"/>
</dbReference>
<feature type="region of interest" description="Disordered" evidence="5">
    <location>
        <begin position="602"/>
        <end position="654"/>
    </location>
</feature>
<feature type="compositionally biased region" description="Basic and acidic residues" evidence="5">
    <location>
        <begin position="191"/>
        <end position="208"/>
    </location>
</feature>
<keyword evidence="9" id="KW-1185">Reference proteome</keyword>
<dbReference type="Proteomes" id="UP000614490">
    <property type="component" value="Unassembled WGS sequence"/>
</dbReference>
<dbReference type="InterPro" id="IPR002035">
    <property type="entry name" value="VWF_A"/>
</dbReference>
<name>A0A931HXC0_9BACI</name>
<dbReference type="InterPro" id="IPR013783">
    <property type="entry name" value="Ig-like_fold"/>
</dbReference>
<keyword evidence="2" id="KW-0964">Secreted</keyword>
<feature type="compositionally biased region" description="Basic and acidic residues" evidence="5">
    <location>
        <begin position="265"/>
        <end position="275"/>
    </location>
</feature>
<dbReference type="Gene3D" id="4.10.1080.10">
    <property type="entry name" value="TSP type-3 repeat"/>
    <property type="match status" value="1"/>
</dbReference>
<dbReference type="RefSeq" id="WP_197317568.1">
    <property type="nucleotide sequence ID" value="NZ_JADZSC010000002.1"/>
</dbReference>
<evidence type="ECO:0000259" key="7">
    <source>
        <dbReference type="PROSITE" id="PS50234"/>
    </source>
</evidence>
<dbReference type="PROSITE" id="PS50234">
    <property type="entry name" value="VWFA"/>
    <property type="match status" value="1"/>
</dbReference>
<dbReference type="GO" id="GO:0005509">
    <property type="term" value="F:calcium ion binding"/>
    <property type="evidence" value="ECO:0007669"/>
    <property type="project" value="InterPro"/>
</dbReference>
<dbReference type="SUPFAM" id="SSF53474">
    <property type="entry name" value="alpha/beta-Hydrolases"/>
    <property type="match status" value="1"/>
</dbReference>
<gene>
    <name evidence="8" type="ORF">H0267_12130</name>
</gene>
<keyword evidence="3 6" id="KW-0732">Signal</keyword>
<evidence type="ECO:0000256" key="4">
    <source>
        <dbReference type="ARBA" id="ARBA00022837"/>
    </source>
</evidence>
<evidence type="ECO:0000256" key="5">
    <source>
        <dbReference type="SAM" id="MobiDB-lite"/>
    </source>
</evidence>
<evidence type="ECO:0000313" key="8">
    <source>
        <dbReference type="EMBL" id="MBH0230966.1"/>
    </source>
</evidence>
<proteinExistence type="predicted"/>
<feature type="region of interest" description="Disordered" evidence="5">
    <location>
        <begin position="265"/>
        <end position="284"/>
    </location>
</feature>
<dbReference type="PANTHER" id="PTHR37467">
    <property type="entry name" value="EXPORTED CALCIUM-BINDING GLYCOPROTEIN-RELATED"/>
    <property type="match status" value="1"/>
</dbReference>
<evidence type="ECO:0000256" key="2">
    <source>
        <dbReference type="ARBA" id="ARBA00022525"/>
    </source>
</evidence>
<dbReference type="SUPFAM" id="SSF103647">
    <property type="entry name" value="TSP type-3 repeat"/>
    <property type="match status" value="2"/>
</dbReference>
<dbReference type="InterPro" id="IPR028974">
    <property type="entry name" value="TSP_type-3_rpt"/>
</dbReference>
<dbReference type="GO" id="GO:0006629">
    <property type="term" value="P:lipid metabolic process"/>
    <property type="evidence" value="ECO:0007669"/>
    <property type="project" value="InterPro"/>
</dbReference>
<evidence type="ECO:0000256" key="1">
    <source>
        <dbReference type="ARBA" id="ARBA00004613"/>
    </source>
</evidence>
<comment type="caution">
    <text evidence="8">The sequence shown here is derived from an EMBL/GenBank/DDBJ whole genome shotgun (WGS) entry which is preliminary data.</text>
</comment>
<dbReference type="InterPro" id="IPR029058">
    <property type="entry name" value="AB_hydrolase_fold"/>
</dbReference>
<organism evidence="8 9">
    <name type="scientific">Halobacillus yeomjeoni</name>
    <dbReference type="NCBI Taxonomy" id="311194"/>
    <lineage>
        <taxon>Bacteria</taxon>
        <taxon>Bacillati</taxon>
        <taxon>Bacillota</taxon>
        <taxon>Bacilli</taxon>
        <taxon>Bacillales</taxon>
        <taxon>Bacillaceae</taxon>
        <taxon>Halobacillus</taxon>
    </lineage>
</organism>
<feature type="compositionally biased region" description="Basic and acidic residues" evidence="5">
    <location>
        <begin position="631"/>
        <end position="641"/>
    </location>
</feature>
<dbReference type="InterPro" id="IPR002921">
    <property type="entry name" value="Fungal_lipase-type"/>
</dbReference>
<feature type="compositionally biased region" description="Basic and acidic residues" evidence="5">
    <location>
        <begin position="158"/>
        <end position="173"/>
    </location>
</feature>
<protein>
    <submittedName>
        <fullName evidence="8">VWA domain-containing protein</fullName>
    </submittedName>
</protein>
<evidence type="ECO:0000256" key="6">
    <source>
        <dbReference type="SAM" id="SignalP"/>
    </source>
</evidence>
<dbReference type="AlphaFoldDB" id="A0A931HXC0"/>
<dbReference type="Pfam" id="PF00092">
    <property type="entry name" value="VWA"/>
    <property type="match status" value="1"/>
</dbReference>
<dbReference type="Pfam" id="PF18884">
    <property type="entry name" value="TSP3_bac"/>
    <property type="match status" value="6"/>
</dbReference>
<dbReference type="InterPro" id="IPR036465">
    <property type="entry name" value="vWFA_dom_sf"/>
</dbReference>